<dbReference type="PANTHER" id="PTHR43747">
    <property type="entry name" value="FAD-BINDING PROTEIN"/>
    <property type="match status" value="1"/>
</dbReference>
<evidence type="ECO:0000259" key="1">
    <source>
        <dbReference type="Pfam" id="PF01494"/>
    </source>
</evidence>
<reference evidence="2 3" key="1">
    <citation type="submission" date="2021-12" db="EMBL/GenBank/DDBJ databases">
        <title>Discovery of the Pendulisporaceae a myxobacterial family with distinct sporulation behavior and unique specialized metabolism.</title>
        <authorList>
            <person name="Garcia R."/>
            <person name="Popoff A."/>
            <person name="Bader C.D."/>
            <person name="Loehr J."/>
            <person name="Walesch S."/>
            <person name="Walt C."/>
            <person name="Boldt J."/>
            <person name="Bunk B."/>
            <person name="Haeckl F.J.F.P.J."/>
            <person name="Gunesch A.P."/>
            <person name="Birkelbach J."/>
            <person name="Nuebel U."/>
            <person name="Pietschmann T."/>
            <person name="Bach T."/>
            <person name="Mueller R."/>
        </authorList>
    </citation>
    <scope>NUCLEOTIDE SEQUENCE [LARGE SCALE GENOMIC DNA]</scope>
    <source>
        <strain evidence="2 3">MSr12523</strain>
    </source>
</reference>
<dbReference type="InterPro" id="IPR050816">
    <property type="entry name" value="Flavin-dep_Halogenase_NPB"/>
</dbReference>
<keyword evidence="3" id="KW-1185">Reference proteome</keyword>
<dbReference type="SUPFAM" id="SSF51905">
    <property type="entry name" value="FAD/NAD(P)-binding domain"/>
    <property type="match status" value="1"/>
</dbReference>
<dbReference type="Pfam" id="PF01494">
    <property type="entry name" value="FAD_binding_3"/>
    <property type="match status" value="1"/>
</dbReference>
<dbReference type="RefSeq" id="WP_394844947.1">
    <property type="nucleotide sequence ID" value="NZ_CP089982.1"/>
</dbReference>
<protein>
    <submittedName>
        <fullName evidence="2">FAD-dependent oxidoreductase</fullName>
    </submittedName>
</protein>
<dbReference type="EMBL" id="CP089982">
    <property type="protein sequence ID" value="WXA94345.1"/>
    <property type="molecule type" value="Genomic_DNA"/>
</dbReference>
<gene>
    <name evidence="2" type="ORF">LZC95_48855</name>
</gene>
<dbReference type="PRINTS" id="PR00420">
    <property type="entry name" value="RNGMNOXGNASE"/>
</dbReference>
<sequence>MSRTPATTGRDFDFDVAVIGGGPAGSTTASYLAKAGLSVAVFESEMFPREHVGESLVPATTPVLLEIGAMDKIEAAGFPRKYGAAWTAANGDGIDPLGFRVHEHGFGTADVLFNEREQLGVDRDYTFHVDRGQFDLILLKHAESLGAKVFCGVRVHQVDFADRDRPVLDVGMGPTRTPVRARMVVDASGRSTLLGRQLKVKVPDPEFNQYAVHSWFKGLDRTALTDSGHRADYIFIHFLPLHDTWVWQIPITDTITSVGVVTQKSRFKEAKDDLEQFFWNSVASRPELFDALKQTERLRPFKSEGDYSYGMRKVADDSMLLVGDAARFVDPIFSSGVSVAMNSARLACVDIIAAAAAGDFRAHRFDTYVRRLRRGVSNWYEFISIYYRLNILFTAFVQDPRYRVGVLKLLQGDVYDDEEPPALIAMREFLAAVEADPTHLWHSKLGNLRVSQESRCLF</sequence>
<accession>A0ABZ2K9V0</accession>
<organism evidence="2 3">
    <name type="scientific">Pendulispora brunnea</name>
    <dbReference type="NCBI Taxonomy" id="2905690"/>
    <lineage>
        <taxon>Bacteria</taxon>
        <taxon>Pseudomonadati</taxon>
        <taxon>Myxococcota</taxon>
        <taxon>Myxococcia</taxon>
        <taxon>Myxococcales</taxon>
        <taxon>Sorangiineae</taxon>
        <taxon>Pendulisporaceae</taxon>
        <taxon>Pendulispora</taxon>
    </lineage>
</organism>
<name>A0ABZ2K9V0_9BACT</name>
<proteinExistence type="predicted"/>
<evidence type="ECO:0000313" key="2">
    <source>
        <dbReference type="EMBL" id="WXA94345.1"/>
    </source>
</evidence>
<dbReference type="Gene3D" id="3.50.50.60">
    <property type="entry name" value="FAD/NAD(P)-binding domain"/>
    <property type="match status" value="1"/>
</dbReference>
<dbReference type="PANTHER" id="PTHR43747:SF1">
    <property type="entry name" value="SLR1998 PROTEIN"/>
    <property type="match status" value="1"/>
</dbReference>
<dbReference type="InterPro" id="IPR002938">
    <property type="entry name" value="FAD-bd"/>
</dbReference>
<dbReference type="InterPro" id="IPR036188">
    <property type="entry name" value="FAD/NAD-bd_sf"/>
</dbReference>
<dbReference type="Proteomes" id="UP001379533">
    <property type="component" value="Chromosome"/>
</dbReference>
<feature type="domain" description="FAD-binding" evidence="1">
    <location>
        <begin position="14"/>
        <end position="372"/>
    </location>
</feature>
<evidence type="ECO:0000313" key="3">
    <source>
        <dbReference type="Proteomes" id="UP001379533"/>
    </source>
</evidence>